<evidence type="ECO:0000256" key="1">
    <source>
        <dbReference type="ARBA" id="ARBA00007594"/>
    </source>
</evidence>
<dbReference type="PANTHER" id="PTHR15892">
    <property type="entry name" value="MITOCHONDRIAL RIBOSOMAL PROTEIN L30"/>
    <property type="match status" value="1"/>
</dbReference>
<dbReference type="Pfam" id="PF00327">
    <property type="entry name" value="Ribosomal_L30"/>
    <property type="match status" value="1"/>
</dbReference>
<comment type="similarity">
    <text evidence="1 6">Belongs to the universal ribosomal protein uL30 family.</text>
</comment>
<accession>A0A7C4JQQ4</accession>
<dbReference type="InterPro" id="IPR005996">
    <property type="entry name" value="Ribosomal_uL30_bac-type"/>
</dbReference>
<evidence type="ECO:0000256" key="3">
    <source>
        <dbReference type="ARBA" id="ARBA00022980"/>
    </source>
</evidence>
<dbReference type="PANTHER" id="PTHR15892:SF2">
    <property type="entry name" value="LARGE RIBOSOMAL SUBUNIT PROTEIN UL30M"/>
    <property type="match status" value="1"/>
</dbReference>
<evidence type="ECO:0000313" key="8">
    <source>
        <dbReference type="EMBL" id="HGQ85619.1"/>
    </source>
</evidence>
<evidence type="ECO:0000256" key="5">
    <source>
        <dbReference type="ARBA" id="ARBA00035492"/>
    </source>
</evidence>
<dbReference type="PROSITE" id="PS00634">
    <property type="entry name" value="RIBOSOMAL_L30"/>
    <property type="match status" value="1"/>
</dbReference>
<keyword evidence="4 6" id="KW-0687">Ribonucleoprotein</keyword>
<dbReference type="GO" id="GO:0003735">
    <property type="term" value="F:structural constituent of ribosome"/>
    <property type="evidence" value="ECO:0007669"/>
    <property type="project" value="InterPro"/>
</dbReference>
<dbReference type="InterPro" id="IPR018038">
    <property type="entry name" value="Ribosomal_uL30_CS"/>
</dbReference>
<dbReference type="InterPro" id="IPR036919">
    <property type="entry name" value="Ribo_uL30_ferredoxin-like_sf"/>
</dbReference>
<dbReference type="Gene3D" id="3.30.1390.20">
    <property type="entry name" value="Ribosomal protein L30, ferredoxin-like fold domain"/>
    <property type="match status" value="1"/>
</dbReference>
<dbReference type="AlphaFoldDB" id="A0A7C4JQQ4"/>
<reference evidence="8" key="1">
    <citation type="journal article" date="2020" name="mSystems">
        <title>Genome- and Community-Level Interaction Insights into Carbon Utilization and Element Cycling Functions of Hydrothermarchaeota in Hydrothermal Sediment.</title>
        <authorList>
            <person name="Zhou Z."/>
            <person name="Liu Y."/>
            <person name="Xu W."/>
            <person name="Pan J."/>
            <person name="Luo Z.H."/>
            <person name="Li M."/>
        </authorList>
    </citation>
    <scope>NUCLEOTIDE SEQUENCE [LARGE SCALE GENOMIC DNA]</scope>
    <source>
        <strain evidence="8">SpSt-6</strain>
    </source>
</reference>
<name>A0A7C4JQQ4_9BACT</name>
<comment type="subunit">
    <text evidence="2">Part of the 50S ribosomal subunit.</text>
</comment>
<keyword evidence="3 6" id="KW-0689">Ribosomal protein</keyword>
<sequence length="61" mass="7121">MKRLKITLVRSKFGRNPDQREALKGLGLRKIGQSVIREDNPMIRGLIRKVEHLIKVEELNE</sequence>
<evidence type="ECO:0000256" key="6">
    <source>
        <dbReference type="RuleBase" id="RU003734"/>
    </source>
</evidence>
<dbReference type="EMBL" id="DSZN01000077">
    <property type="protein sequence ID" value="HGQ85619.1"/>
    <property type="molecule type" value="Genomic_DNA"/>
</dbReference>
<dbReference type="HAMAP" id="MF_01371_B">
    <property type="entry name" value="Ribosomal_uL30_B"/>
    <property type="match status" value="1"/>
</dbReference>
<evidence type="ECO:0000259" key="7">
    <source>
        <dbReference type="Pfam" id="PF00327"/>
    </source>
</evidence>
<dbReference type="InterPro" id="IPR016082">
    <property type="entry name" value="Ribosomal_uL30_ferredoxin-like"/>
</dbReference>
<organism evidence="8">
    <name type="scientific">Thermodesulfobacterium geofontis</name>
    <dbReference type="NCBI Taxonomy" id="1295609"/>
    <lineage>
        <taxon>Bacteria</taxon>
        <taxon>Pseudomonadati</taxon>
        <taxon>Thermodesulfobacteriota</taxon>
        <taxon>Thermodesulfobacteria</taxon>
        <taxon>Thermodesulfobacteriales</taxon>
        <taxon>Thermodesulfobacteriaceae</taxon>
        <taxon>Thermodesulfobacterium</taxon>
    </lineage>
</organism>
<dbReference type="CDD" id="cd01658">
    <property type="entry name" value="Ribosomal_L30"/>
    <property type="match status" value="1"/>
</dbReference>
<dbReference type="PIRSF" id="PIRSF002211">
    <property type="entry name" value="Ribosomal_L30_bac-type"/>
    <property type="match status" value="1"/>
</dbReference>
<dbReference type="NCBIfam" id="TIGR01308">
    <property type="entry name" value="rpmD_bact"/>
    <property type="match status" value="1"/>
</dbReference>
<proteinExistence type="inferred from homology"/>
<evidence type="ECO:0000256" key="4">
    <source>
        <dbReference type="ARBA" id="ARBA00023274"/>
    </source>
</evidence>
<gene>
    <name evidence="8" type="ORF">ENT66_04620</name>
</gene>
<dbReference type="SUPFAM" id="SSF55129">
    <property type="entry name" value="Ribosomal protein L30p/L7e"/>
    <property type="match status" value="1"/>
</dbReference>
<dbReference type="GO" id="GO:0022625">
    <property type="term" value="C:cytosolic large ribosomal subunit"/>
    <property type="evidence" value="ECO:0007669"/>
    <property type="project" value="TreeGrafter"/>
</dbReference>
<dbReference type="FunFam" id="3.30.1390.20:FF:000001">
    <property type="entry name" value="50S ribosomal protein L30"/>
    <property type="match status" value="1"/>
</dbReference>
<protein>
    <recommendedName>
        <fullName evidence="5">50S ribosomal protein L30</fullName>
    </recommendedName>
</protein>
<feature type="domain" description="Large ribosomal subunit protein uL30-like ferredoxin-like fold" evidence="7">
    <location>
        <begin position="4"/>
        <end position="54"/>
    </location>
</feature>
<evidence type="ECO:0000256" key="2">
    <source>
        <dbReference type="ARBA" id="ARBA00011838"/>
    </source>
</evidence>
<comment type="caution">
    <text evidence="8">The sequence shown here is derived from an EMBL/GenBank/DDBJ whole genome shotgun (WGS) entry which is preliminary data.</text>
</comment>
<dbReference type="GO" id="GO:0006412">
    <property type="term" value="P:translation"/>
    <property type="evidence" value="ECO:0007669"/>
    <property type="project" value="InterPro"/>
</dbReference>